<dbReference type="InterPro" id="IPR052698">
    <property type="entry name" value="MoCofactor_Util/Proc"/>
</dbReference>
<dbReference type="AlphaFoldDB" id="A0A096AJA8"/>
<dbReference type="InterPro" id="IPR027051">
    <property type="entry name" value="XdhC_Rossmann_dom"/>
</dbReference>
<accession>A0A096AJA8</accession>
<dbReference type="EMBL" id="JRNT01000024">
    <property type="protein sequence ID" value="KGF46915.1"/>
    <property type="molecule type" value="Genomic_DNA"/>
</dbReference>
<organism evidence="2 3">
    <name type="scientific">Veillonella montpellierensis DNF00314</name>
    <dbReference type="NCBI Taxonomy" id="1401067"/>
    <lineage>
        <taxon>Bacteria</taxon>
        <taxon>Bacillati</taxon>
        <taxon>Bacillota</taxon>
        <taxon>Negativicutes</taxon>
        <taxon>Veillonellales</taxon>
        <taxon>Veillonellaceae</taxon>
        <taxon>Veillonella</taxon>
    </lineage>
</organism>
<dbReference type="Gene3D" id="3.40.50.720">
    <property type="entry name" value="NAD(P)-binding Rossmann-like Domain"/>
    <property type="match status" value="1"/>
</dbReference>
<dbReference type="PANTHER" id="PTHR30388:SF6">
    <property type="entry name" value="XANTHINE DEHYDROGENASE SUBUNIT A-RELATED"/>
    <property type="match status" value="1"/>
</dbReference>
<evidence type="ECO:0000313" key="2">
    <source>
        <dbReference type="EMBL" id="KGF46915.1"/>
    </source>
</evidence>
<sequence length="238" mass="26754">MKTIYDAMKRQLQSREDTFLVTALTGTRKGDRVIYEKSGATIYGEPFVGFSLGDAKVNELIVADHVEYFVQAIERDPEVLVMGAGHVSRAISDILLFVGCAVTVVDDRLDYLRPEFFDAAVHRVHCDMTCLEESLVLSKYTGFIIVTRAHEYDTICLNQLRTQLPTYMGVMGSRKRIHYAFEQLRHEGWTEEELAQIYAPIGLDIGAQTPEEIALSIVSEYLAVTRNKRGGTLRSPAV</sequence>
<dbReference type="eggNOG" id="COG1975">
    <property type="taxonomic scope" value="Bacteria"/>
</dbReference>
<dbReference type="RefSeq" id="WP_038152895.1">
    <property type="nucleotide sequence ID" value="NZ_JRNT01000024.1"/>
</dbReference>
<keyword evidence="3" id="KW-1185">Reference proteome</keyword>
<dbReference type="Proteomes" id="UP000029628">
    <property type="component" value="Unassembled WGS sequence"/>
</dbReference>
<comment type="caution">
    <text evidence="2">The sequence shown here is derived from an EMBL/GenBank/DDBJ whole genome shotgun (WGS) entry which is preliminary data.</text>
</comment>
<evidence type="ECO:0000259" key="1">
    <source>
        <dbReference type="Pfam" id="PF13478"/>
    </source>
</evidence>
<protein>
    <submittedName>
        <fullName evidence="2">Xanthine dehydrogenase</fullName>
    </submittedName>
</protein>
<name>A0A096AJA8_9FIRM</name>
<dbReference type="Pfam" id="PF13478">
    <property type="entry name" value="XdhC_C"/>
    <property type="match status" value="1"/>
</dbReference>
<gene>
    <name evidence="2" type="ORF">HMPREF0872_06665</name>
</gene>
<dbReference type="PANTHER" id="PTHR30388">
    <property type="entry name" value="ALDEHYDE OXIDOREDUCTASE MOLYBDENUM COFACTOR ASSEMBLY PROTEIN"/>
    <property type="match status" value="1"/>
</dbReference>
<evidence type="ECO:0000313" key="3">
    <source>
        <dbReference type="Proteomes" id="UP000029628"/>
    </source>
</evidence>
<reference evidence="2 3" key="1">
    <citation type="submission" date="2014-07" db="EMBL/GenBank/DDBJ databases">
        <authorList>
            <person name="McCorrison J."/>
            <person name="Sanka R."/>
            <person name="Torralba M."/>
            <person name="Gillis M."/>
            <person name="Haft D.H."/>
            <person name="Methe B."/>
            <person name="Sutton G."/>
            <person name="Nelson K.E."/>
        </authorList>
    </citation>
    <scope>NUCLEOTIDE SEQUENCE [LARGE SCALE GENOMIC DNA]</scope>
    <source>
        <strain evidence="2 3">DNF00314</strain>
    </source>
</reference>
<proteinExistence type="predicted"/>
<feature type="domain" description="XdhC Rossmann" evidence="1">
    <location>
        <begin position="79"/>
        <end position="220"/>
    </location>
</feature>